<dbReference type="Proteomes" id="UP000609802">
    <property type="component" value="Unassembled WGS sequence"/>
</dbReference>
<sequence length="131" mass="14840">MKAVPADGRRWDSDLLKDLGVCPEILTNDFLCDAWNDIVVVKKEMLPALGAVLQRRAPHIQAKGLMDYWFEMDSRVVHTALTDARAARRQGVPVYHATKQEQMRADYIMQSMVLCILPRQGARNQAASSMR</sequence>
<comment type="caution">
    <text evidence="1">The sequence shown here is derived from an EMBL/GenBank/DDBJ whole genome shotgun (WGS) entry which is preliminary data.</text>
</comment>
<evidence type="ECO:0000313" key="1">
    <source>
        <dbReference type="EMBL" id="GHF07597.1"/>
    </source>
</evidence>
<keyword evidence="2" id="KW-1185">Reference proteome</keyword>
<gene>
    <name evidence="1" type="ORF">GCM10016455_30810</name>
</gene>
<protein>
    <submittedName>
        <fullName evidence="1">Uncharacterized protein</fullName>
    </submittedName>
</protein>
<reference evidence="2" key="1">
    <citation type="journal article" date="2019" name="Int. J. Syst. Evol. Microbiol.">
        <title>The Global Catalogue of Microorganisms (GCM) 10K type strain sequencing project: providing services to taxonomists for standard genome sequencing and annotation.</title>
        <authorList>
            <consortium name="The Broad Institute Genomics Platform"/>
            <consortium name="The Broad Institute Genome Sequencing Center for Infectious Disease"/>
            <person name="Wu L."/>
            <person name="Ma J."/>
        </authorList>
    </citation>
    <scope>NUCLEOTIDE SEQUENCE [LARGE SCALE GENOMIC DNA]</scope>
    <source>
        <strain evidence="2">KCTC 42443</strain>
    </source>
</reference>
<organism evidence="1 2">
    <name type="scientific">Aliiroseovarius zhejiangensis</name>
    <dbReference type="NCBI Taxonomy" id="1632025"/>
    <lineage>
        <taxon>Bacteria</taxon>
        <taxon>Pseudomonadati</taxon>
        <taxon>Pseudomonadota</taxon>
        <taxon>Alphaproteobacteria</taxon>
        <taxon>Rhodobacterales</taxon>
        <taxon>Paracoccaceae</taxon>
        <taxon>Aliiroseovarius</taxon>
    </lineage>
</organism>
<dbReference type="EMBL" id="BNCH01000009">
    <property type="protein sequence ID" value="GHF07597.1"/>
    <property type="molecule type" value="Genomic_DNA"/>
</dbReference>
<evidence type="ECO:0000313" key="2">
    <source>
        <dbReference type="Proteomes" id="UP000609802"/>
    </source>
</evidence>
<name>A0ABQ3JAX0_9RHOB</name>
<proteinExistence type="predicted"/>
<accession>A0ABQ3JAX0</accession>